<organism evidence="3">
    <name type="scientific">Triatoma infestans</name>
    <name type="common">Assassin bug</name>
    <dbReference type="NCBI Taxonomy" id="30076"/>
    <lineage>
        <taxon>Eukaryota</taxon>
        <taxon>Metazoa</taxon>
        <taxon>Ecdysozoa</taxon>
        <taxon>Arthropoda</taxon>
        <taxon>Hexapoda</taxon>
        <taxon>Insecta</taxon>
        <taxon>Pterygota</taxon>
        <taxon>Neoptera</taxon>
        <taxon>Paraneoptera</taxon>
        <taxon>Hemiptera</taxon>
        <taxon>Heteroptera</taxon>
        <taxon>Panheteroptera</taxon>
        <taxon>Cimicomorpha</taxon>
        <taxon>Reduviidae</taxon>
        <taxon>Triatominae</taxon>
        <taxon>Triatoma</taxon>
    </lineage>
</organism>
<comment type="cofactor">
    <cofactor evidence="1">
        <name>Mg(2+)</name>
        <dbReference type="ChEBI" id="CHEBI:18420"/>
    </cofactor>
</comment>
<evidence type="ECO:0000313" key="3">
    <source>
        <dbReference type="EMBL" id="JAR98515.1"/>
    </source>
</evidence>
<dbReference type="AlphaFoldDB" id="A0A161MDY8"/>
<keyword evidence="1" id="KW-0067">ATP-binding</keyword>
<proteinExistence type="inferred from homology"/>
<dbReference type="GO" id="GO:0006281">
    <property type="term" value="P:DNA repair"/>
    <property type="evidence" value="ECO:0007669"/>
    <property type="project" value="UniProtKB-KW"/>
</dbReference>
<dbReference type="GO" id="GO:0000723">
    <property type="term" value="P:telomere maintenance"/>
    <property type="evidence" value="ECO:0007669"/>
    <property type="project" value="InterPro"/>
</dbReference>
<dbReference type="EMBL" id="GEMB01004777">
    <property type="protein sequence ID" value="JAR98515.1"/>
    <property type="molecule type" value="Transcribed_RNA"/>
</dbReference>
<sequence>MAKIRSNGHIALAFISSGNAAKLIEGGRTAHSALKKHFFFLSFQFTATQSRVLN</sequence>
<reference evidence="3" key="2">
    <citation type="journal article" date="2017" name="J. Med. Entomol.">
        <title>Transcriptome Analysis of the Triatoma infestans (Hemiptera: Reduviidae) Integument.</title>
        <authorList>
            <person name="Calderon-Fernandez G.M."/>
            <person name="Moriconi D.E."/>
            <person name="Dulbecco A.B."/>
            <person name="Juarez M.P."/>
        </authorList>
    </citation>
    <scope>NUCLEOTIDE SEQUENCE</scope>
    <source>
        <strain evidence="3">Int1</strain>
        <tissue evidence="3">Integument</tissue>
    </source>
</reference>
<keyword evidence="1" id="KW-0547">Nucleotide-binding</keyword>
<keyword evidence="1" id="KW-0378">Hydrolase</keyword>
<dbReference type="EC" id="5.6.2.3" evidence="1"/>
<keyword evidence="1" id="KW-0234">DNA repair</keyword>
<dbReference type="GO" id="GO:0006310">
    <property type="term" value="P:DNA recombination"/>
    <property type="evidence" value="ECO:0007669"/>
    <property type="project" value="UniProtKB-KW"/>
</dbReference>
<keyword evidence="1 3" id="KW-0347">Helicase</keyword>
<keyword evidence="1" id="KW-0233">DNA recombination</keyword>
<feature type="domain" description="DNA helicase Pif1-like DEAD-box helicase" evidence="2">
    <location>
        <begin position="2"/>
        <end position="35"/>
    </location>
</feature>
<dbReference type="GO" id="GO:0016787">
    <property type="term" value="F:hydrolase activity"/>
    <property type="evidence" value="ECO:0007669"/>
    <property type="project" value="UniProtKB-KW"/>
</dbReference>
<dbReference type="InterPro" id="IPR010285">
    <property type="entry name" value="DNA_helicase_pif1-like_DEAD"/>
</dbReference>
<evidence type="ECO:0000256" key="1">
    <source>
        <dbReference type="RuleBase" id="RU363044"/>
    </source>
</evidence>
<dbReference type="GO" id="GO:0043139">
    <property type="term" value="F:5'-3' DNA helicase activity"/>
    <property type="evidence" value="ECO:0007669"/>
    <property type="project" value="UniProtKB-EC"/>
</dbReference>
<evidence type="ECO:0000259" key="2">
    <source>
        <dbReference type="Pfam" id="PF05970"/>
    </source>
</evidence>
<keyword evidence="1" id="KW-0227">DNA damage</keyword>
<dbReference type="Pfam" id="PF05970">
    <property type="entry name" value="PIF1"/>
    <property type="match status" value="1"/>
</dbReference>
<reference evidence="3" key="1">
    <citation type="submission" date="2016-04" db="EMBL/GenBank/DDBJ databases">
        <authorList>
            <person name="Calderon-Fernandez G.M.Sr."/>
        </authorList>
    </citation>
    <scope>NUCLEOTIDE SEQUENCE</scope>
    <source>
        <strain evidence="3">Int1</strain>
        <tissue evidence="3">Integument</tissue>
    </source>
</reference>
<comment type="catalytic activity">
    <reaction evidence="1">
        <text>ATP + H2O = ADP + phosphate + H(+)</text>
        <dbReference type="Rhea" id="RHEA:13065"/>
        <dbReference type="ChEBI" id="CHEBI:15377"/>
        <dbReference type="ChEBI" id="CHEBI:15378"/>
        <dbReference type="ChEBI" id="CHEBI:30616"/>
        <dbReference type="ChEBI" id="CHEBI:43474"/>
        <dbReference type="ChEBI" id="CHEBI:456216"/>
        <dbReference type="EC" id="5.6.2.3"/>
    </reaction>
</comment>
<protein>
    <recommendedName>
        <fullName evidence="1">ATP-dependent DNA helicase</fullName>
        <ecNumber evidence="1">5.6.2.3</ecNumber>
    </recommendedName>
</protein>
<accession>A0A161MDY8</accession>
<comment type="similarity">
    <text evidence="1">Belongs to the helicase family.</text>
</comment>
<name>A0A161MDY8_TRIIF</name>
<dbReference type="GO" id="GO:0005524">
    <property type="term" value="F:ATP binding"/>
    <property type="evidence" value="ECO:0007669"/>
    <property type="project" value="UniProtKB-KW"/>
</dbReference>